<gene>
    <name evidence="1" type="ORF">CCHL11_00258</name>
</gene>
<comment type="caution">
    <text evidence="1">The sequence shown here is derived from an EMBL/GenBank/DDBJ whole genome shotgun (WGS) entry which is preliminary data.</text>
</comment>
<keyword evidence="2" id="KW-1185">Reference proteome</keyword>
<evidence type="ECO:0000313" key="1">
    <source>
        <dbReference type="EMBL" id="OLN87997.1"/>
    </source>
</evidence>
<accession>A0A1Q8RUE9</accession>
<dbReference type="AlphaFoldDB" id="A0A1Q8RUE9"/>
<evidence type="ECO:0000313" key="2">
    <source>
        <dbReference type="Proteomes" id="UP000186583"/>
    </source>
</evidence>
<sequence>MAVLAGVAAQAIALGTISRMDEKNVNTQTAVNNIAAFHSETDKLQKRGCYIACPRDRAFCYYPPHNYRCDRHGGLRYDERDLDCEHTTDGCYCSCDFWAPGIDKIPKDPETEKEG</sequence>
<proteinExistence type="predicted"/>
<protein>
    <submittedName>
        <fullName evidence="1">Uncharacterized protein</fullName>
    </submittedName>
</protein>
<reference evidence="1 2" key="1">
    <citation type="submission" date="2016-11" db="EMBL/GenBank/DDBJ databases">
        <title>Draft Genome Assembly of Colletotrichum chlorophyti a pathogen of herbaceous plants.</title>
        <authorList>
            <person name="Gan P."/>
            <person name="Narusaka M."/>
            <person name="Tsushima A."/>
            <person name="Narusaka Y."/>
            <person name="Takano Y."/>
            <person name="Shirasu K."/>
        </authorList>
    </citation>
    <scope>NUCLEOTIDE SEQUENCE [LARGE SCALE GENOMIC DNA]</scope>
    <source>
        <strain evidence="1 2">NTL11</strain>
    </source>
</reference>
<name>A0A1Q8RUE9_9PEZI</name>
<dbReference type="OrthoDB" id="4799055at2759"/>
<organism evidence="1 2">
    <name type="scientific">Colletotrichum chlorophyti</name>
    <dbReference type="NCBI Taxonomy" id="708187"/>
    <lineage>
        <taxon>Eukaryota</taxon>
        <taxon>Fungi</taxon>
        <taxon>Dikarya</taxon>
        <taxon>Ascomycota</taxon>
        <taxon>Pezizomycotina</taxon>
        <taxon>Sordariomycetes</taxon>
        <taxon>Hypocreomycetidae</taxon>
        <taxon>Glomerellales</taxon>
        <taxon>Glomerellaceae</taxon>
        <taxon>Colletotrichum</taxon>
    </lineage>
</organism>
<dbReference type="EMBL" id="MPGH01000088">
    <property type="protein sequence ID" value="OLN87997.1"/>
    <property type="molecule type" value="Genomic_DNA"/>
</dbReference>
<dbReference type="Proteomes" id="UP000186583">
    <property type="component" value="Unassembled WGS sequence"/>
</dbReference>